<protein>
    <recommendedName>
        <fullName evidence="1">F-box protein At3g26010-like beta-propeller domain-containing protein</fullName>
    </recommendedName>
</protein>
<dbReference type="PANTHER" id="PTHR35546">
    <property type="entry name" value="F-BOX PROTEIN INTERACTION DOMAIN PROTEIN-RELATED"/>
    <property type="match status" value="1"/>
</dbReference>
<dbReference type="InterPro" id="IPR055290">
    <property type="entry name" value="At3g26010-like"/>
</dbReference>
<keyword evidence="3" id="KW-1185">Reference proteome</keyword>
<dbReference type="EMBL" id="CAWUPB010001176">
    <property type="protein sequence ID" value="CAK7349559.1"/>
    <property type="molecule type" value="Genomic_DNA"/>
</dbReference>
<dbReference type="InterPro" id="IPR036047">
    <property type="entry name" value="F-box-like_dom_sf"/>
</dbReference>
<organism evidence="2 3">
    <name type="scientific">Dovyalis caffra</name>
    <dbReference type="NCBI Taxonomy" id="77055"/>
    <lineage>
        <taxon>Eukaryota</taxon>
        <taxon>Viridiplantae</taxon>
        <taxon>Streptophyta</taxon>
        <taxon>Embryophyta</taxon>
        <taxon>Tracheophyta</taxon>
        <taxon>Spermatophyta</taxon>
        <taxon>Magnoliopsida</taxon>
        <taxon>eudicotyledons</taxon>
        <taxon>Gunneridae</taxon>
        <taxon>Pentapetalae</taxon>
        <taxon>rosids</taxon>
        <taxon>fabids</taxon>
        <taxon>Malpighiales</taxon>
        <taxon>Salicaceae</taxon>
        <taxon>Flacourtieae</taxon>
        <taxon>Dovyalis</taxon>
    </lineage>
</organism>
<dbReference type="SUPFAM" id="SSF81383">
    <property type="entry name" value="F-box domain"/>
    <property type="match status" value="1"/>
</dbReference>
<dbReference type="Proteomes" id="UP001314170">
    <property type="component" value="Unassembled WGS sequence"/>
</dbReference>
<name>A0AAV1SDR4_9ROSI</name>
<dbReference type="AlphaFoldDB" id="A0AAV1SDR4"/>
<proteinExistence type="predicted"/>
<feature type="domain" description="F-box protein At3g26010-like beta-propeller" evidence="1">
    <location>
        <begin position="80"/>
        <end position="184"/>
    </location>
</feature>
<evidence type="ECO:0000313" key="2">
    <source>
        <dbReference type="EMBL" id="CAK7349559.1"/>
    </source>
</evidence>
<sequence>MKSAHQCKSVCKRWFSLISGPYFAHKYILFREPTYSLVFQYIRSPNSRSSVIEVASTGPPFNSHGHFCFSFLEEFDRFALEGSCNGLVLLSATYKNRELYIVSNPFTRQWVSLPEPPQYKPVYVGFVCKYYNIAEGLFSNFTQYKVVLIQASDVFEVSTDEFKINIFSSLGGDWSEISVHGASGFVWSCSRPLIACKNMLVGYISDGFYTIGESEGRIRAFSRRLFSLPLSLCVWELEDFSNSAIWSLKHKINLSISDLISKVPSIFAEDMILGELVSVMAFCPIDGDVAYLWFRRCLLSCNIKTKTVEAVFLPKEKEETCYAADRCLPFFLPSWPTSIPGIKSEESCS</sequence>
<dbReference type="Pfam" id="PF24750">
    <property type="entry name" value="b-prop_At3g26010-like"/>
    <property type="match status" value="1"/>
</dbReference>
<evidence type="ECO:0000259" key="1">
    <source>
        <dbReference type="Pfam" id="PF24750"/>
    </source>
</evidence>
<dbReference type="PANTHER" id="PTHR35546:SF130">
    <property type="entry name" value="EXPRESSED PROTEIN"/>
    <property type="match status" value="1"/>
</dbReference>
<reference evidence="2 3" key="1">
    <citation type="submission" date="2024-01" db="EMBL/GenBank/DDBJ databases">
        <authorList>
            <person name="Waweru B."/>
        </authorList>
    </citation>
    <scope>NUCLEOTIDE SEQUENCE [LARGE SCALE GENOMIC DNA]</scope>
</reference>
<dbReference type="InterPro" id="IPR056592">
    <property type="entry name" value="Beta-prop_At3g26010-like"/>
</dbReference>
<gene>
    <name evidence="2" type="ORF">DCAF_LOCUS22279</name>
</gene>
<evidence type="ECO:0000313" key="3">
    <source>
        <dbReference type="Proteomes" id="UP001314170"/>
    </source>
</evidence>
<comment type="caution">
    <text evidence="2">The sequence shown here is derived from an EMBL/GenBank/DDBJ whole genome shotgun (WGS) entry which is preliminary data.</text>
</comment>
<accession>A0AAV1SDR4</accession>